<feature type="compositionally biased region" description="Pro residues" evidence="7">
    <location>
        <begin position="1485"/>
        <end position="1494"/>
    </location>
</feature>
<feature type="compositionally biased region" description="Low complexity" evidence="7">
    <location>
        <begin position="1509"/>
        <end position="1526"/>
    </location>
</feature>
<feature type="domain" description="PLD phosphodiesterase" evidence="8">
    <location>
        <begin position="1251"/>
        <end position="1278"/>
    </location>
</feature>
<feature type="compositionally biased region" description="Polar residues" evidence="7">
    <location>
        <begin position="1"/>
        <end position="10"/>
    </location>
</feature>
<evidence type="ECO:0000256" key="1">
    <source>
        <dbReference type="ARBA" id="ARBA00000798"/>
    </source>
</evidence>
<dbReference type="CDD" id="cd01254">
    <property type="entry name" value="PH_PLD"/>
    <property type="match status" value="1"/>
</dbReference>
<feature type="region of interest" description="Disordered" evidence="7">
    <location>
        <begin position="114"/>
        <end position="252"/>
    </location>
</feature>
<dbReference type="Gene3D" id="3.30.870.10">
    <property type="entry name" value="Endonuclease Chain A"/>
    <property type="match status" value="2"/>
</dbReference>
<feature type="region of interest" description="Disordered" evidence="7">
    <location>
        <begin position="565"/>
        <end position="604"/>
    </location>
</feature>
<dbReference type="SUPFAM" id="SSF56024">
    <property type="entry name" value="Phospholipase D/nuclease"/>
    <property type="match status" value="2"/>
</dbReference>
<dbReference type="InterPro" id="IPR025202">
    <property type="entry name" value="PLD-like_dom"/>
</dbReference>
<evidence type="ECO:0000256" key="6">
    <source>
        <dbReference type="ARBA" id="ARBA00023098"/>
    </source>
</evidence>
<dbReference type="Pfam" id="PF00614">
    <property type="entry name" value="PLDc"/>
    <property type="match status" value="1"/>
</dbReference>
<feature type="domain" description="PLD phosphodiesterase" evidence="8">
    <location>
        <begin position="945"/>
        <end position="972"/>
    </location>
</feature>
<evidence type="ECO:0000259" key="9">
    <source>
        <dbReference type="PROSITE" id="PS50195"/>
    </source>
</evidence>
<dbReference type="PROSITE" id="PS50195">
    <property type="entry name" value="PX"/>
    <property type="match status" value="1"/>
</dbReference>
<dbReference type="PROSITE" id="PS50035">
    <property type="entry name" value="PLD"/>
    <property type="match status" value="2"/>
</dbReference>
<reference evidence="10 11" key="1">
    <citation type="submission" date="2024-02" db="EMBL/GenBank/DDBJ databases">
        <title>Discinaceae phylogenomics.</title>
        <authorList>
            <person name="Dirks A.C."/>
            <person name="James T.Y."/>
        </authorList>
    </citation>
    <scope>NUCLEOTIDE SEQUENCE [LARGE SCALE GENOMIC DNA]</scope>
    <source>
        <strain evidence="10 11">ACD0624</strain>
    </source>
</reference>
<feature type="domain" description="PX" evidence="9">
    <location>
        <begin position="478"/>
        <end position="684"/>
    </location>
</feature>
<keyword evidence="6" id="KW-0443">Lipid metabolism</keyword>
<sequence>MSTMAPSTKPSEPVELLEPVGPLEPVQPSGGAATRSRPLLAPIILNAPPSPAGTHNGHILPPSLIAGRKSPQPTQSRLSHNPVSTLEPSPTIIRHHSTPPIVLPPGFLEDMEPPPIIPAAIEEGGSSRSRPGSPHSIRWKDDEEDESRGGYITPRRRGSGASQSTTAWDMSPGGASSIGRNGDAGPSAATTTAAARAKRRVGRFFAGNPSSTSLEGAEEDTYDGETPRISANFPRQSMRPSGDYSTGDETETPIPAKKHGFFAKLKHLGHGSHGRSLSGWTVDSMDDGGQTPVGPLTPAPYSPAIYGIPDEDEEYIDMDYPRGSISQGSVGGSTVGGARTAPGTPRIPGPRRRATITNVTEEARTRDSRASYSRRTSFRRITQFSHHRRSVDGSDGAPAGSPTTTSYQSASAAKWRALKAGIRMMGQRKKEESKIDREKSAELMAELTAATPAVVIFASMFQRDEHGNRRIPILLEQLKVKISDSDKTPIKNSARSHSVFRIELEYGSGLTRMKWVIYREFRDFFNLHSRYRLADISNTTFSGRDTHKLPKFPRATIPYLRGVRGLGSDEEDADTELSGTEGPTVTSPGKKRPKHVRRKSSSVAGEGIHQGIATGLAAGLGTLTAPMGGAGGVGSVPASSRKDGFAIKQRMQLEEYLRRLIRIMIFRPDSNRLCKFLELSALGLRLAAEGSYHGKEGYLIIRSAKGSDFRRVWNPATMAKRHSPKWFLVRHSYIVCVDSPEEMNIYDVFLVDSNFEVDAKKFLRTKPKDLAVAPSNPAHPQHHSLSIQNGERQLKLLAKNERQLLQFHESISSMKDNTIWSQQQRFQSFAPVRKGVFAQWLVDGRDYMWNVSRAISMAKDVIYIHDWWLSPELYLRRPAAVSQKWRLDRLLQRKAQEGVKIFVIVYRNIGAAVPIDSAYTKYSLLDLHPNVFVQRSPNQIRQATFFWAHHEKILVVDHMVAFLGGIDLCFGRWDTPQHSLVDDKPTGFEEGSGKGDPEDFQLWPGKDYSNPRVQDFYALDKPYEEMYDRQRVPRMPWHDIHMQVVGQPARDLTRHFVQRWNYLLRQRTPSRPTPVLLPPPDFTEAELQSLGIDGTCEVQILRSACSWSLGTPNTVEASIMGAYIKSIELSDHFVYIENQFFITSTNWGGTVIENKIGDALVERISRAYHNDEYWRAIIVIPLMPGFQNTVDSQDGTSVRLIMQCQYRSISRGEHSIFGRLRAQGIEPEDFIQFYGLRNWGKIGVEKTLVTEQLYIHAKCMVVDDRIAIIGSANINERSMLGHRDSEVAAIVRDTDTIMSKMAGNPYRVGRFPHTLRLRLMREHLGMDVDEIMANEQMEAEIRQLNEDEKWLAEHGDDGESLFSNEGGTADYVHEAKIEARAAQDLQRNVLGLTKSNMTPKEEAVWRSEELRSFNHDVDWEQENNPNIKTRKKETTDSRIHGNDAHQRDLKGHGHDKMKEKERENGETGRSRAGVETVLSQFQTQPLPPPLPQPQPQIFTSPTPSHPQNSQRTSSRGSSSKGLGNANLPPPPGPTRMNSQELGLPQLSQLPPLPVTSDQDIGGPCLFSPSEGTPIPELGDINMPIVTPDMFEDPLNDAFYLDVWHACAANNTKLYRHVFRCMPDNEVKTWAAYKEYAAYTERFAQSMLPGKNKTRTPPPPAASTDNMLFGEKLGEKVAIDLGINLKGDNKNLTDLRRDDLNGEKIEFHGNRPRSTSRASHTPSRLNTAATTATTSTASRDSNSRQDPNTLHSSTSGVTYSSNTNLNAGNGSTKRPRRGTTRSSRRDFNASEPLLEKAVAERLLEKTQGHLVIWPYDWLLREEEGGNWLYSIDQLAPIEI</sequence>
<feature type="compositionally biased region" description="Polar residues" evidence="7">
    <location>
        <begin position="71"/>
        <end position="88"/>
    </location>
</feature>
<feature type="region of interest" description="Disordered" evidence="7">
    <location>
        <begin position="385"/>
        <end position="410"/>
    </location>
</feature>
<dbReference type="EC" id="3.1.4.4" evidence="2"/>
<dbReference type="CDD" id="cd06093">
    <property type="entry name" value="PX_domain"/>
    <property type="match status" value="1"/>
</dbReference>
<protein>
    <recommendedName>
        <fullName evidence="2">phospholipase D</fullName>
        <ecNumber evidence="2">3.1.4.4</ecNumber>
    </recommendedName>
</protein>
<feature type="region of interest" description="Disordered" evidence="7">
    <location>
        <begin position="985"/>
        <end position="1004"/>
    </location>
</feature>
<dbReference type="SUPFAM" id="SSF64268">
    <property type="entry name" value="PX domain"/>
    <property type="match status" value="1"/>
</dbReference>
<gene>
    <name evidence="10" type="primary">SPO14</name>
    <name evidence="10" type="ORF">Q9L58_001603</name>
</gene>
<evidence type="ECO:0000256" key="4">
    <source>
        <dbReference type="ARBA" id="ARBA00022801"/>
    </source>
</evidence>
<dbReference type="EMBL" id="JBBBZM010000012">
    <property type="protein sequence ID" value="KAL0639376.1"/>
    <property type="molecule type" value="Genomic_DNA"/>
</dbReference>
<feature type="compositionally biased region" description="Low complexity" evidence="7">
    <location>
        <begin position="336"/>
        <end position="346"/>
    </location>
</feature>
<dbReference type="InterPro" id="IPR001683">
    <property type="entry name" value="PX_dom"/>
</dbReference>
<name>A0ABR3GTX6_9PEZI</name>
<evidence type="ECO:0000313" key="10">
    <source>
        <dbReference type="EMBL" id="KAL0639376.1"/>
    </source>
</evidence>
<feature type="region of interest" description="Disordered" evidence="7">
    <location>
        <begin position="1416"/>
        <end position="1571"/>
    </location>
</feature>
<feature type="compositionally biased region" description="Polar residues" evidence="7">
    <location>
        <begin position="577"/>
        <end position="587"/>
    </location>
</feature>
<dbReference type="CDD" id="cd09138">
    <property type="entry name" value="PLDc_vPLD1_2_yPLD_like_1"/>
    <property type="match status" value="1"/>
</dbReference>
<feature type="region of interest" description="Disordered" evidence="7">
    <location>
        <begin position="327"/>
        <end position="351"/>
    </location>
</feature>
<evidence type="ECO:0000256" key="5">
    <source>
        <dbReference type="ARBA" id="ARBA00022963"/>
    </source>
</evidence>
<feature type="compositionally biased region" description="Polar residues" evidence="7">
    <location>
        <begin position="1743"/>
        <end position="1769"/>
    </location>
</feature>
<dbReference type="InterPro" id="IPR036871">
    <property type="entry name" value="PX_dom_sf"/>
</dbReference>
<feature type="compositionally biased region" description="Polar residues" evidence="7">
    <location>
        <begin position="1711"/>
        <end position="1725"/>
    </location>
</feature>
<keyword evidence="5" id="KW-0442">Lipid degradation</keyword>
<evidence type="ECO:0000256" key="2">
    <source>
        <dbReference type="ARBA" id="ARBA00012027"/>
    </source>
</evidence>
<keyword evidence="11" id="KW-1185">Reference proteome</keyword>
<feature type="compositionally biased region" description="Basic and acidic residues" evidence="7">
    <location>
        <begin position="1432"/>
        <end position="1469"/>
    </location>
</feature>
<evidence type="ECO:0000256" key="3">
    <source>
        <dbReference type="ARBA" id="ARBA00022737"/>
    </source>
</evidence>
<feature type="compositionally biased region" description="Polar residues" evidence="7">
    <location>
        <begin position="1497"/>
        <end position="1508"/>
    </location>
</feature>
<dbReference type="Gene3D" id="3.30.1520.10">
    <property type="entry name" value="Phox-like domain"/>
    <property type="match status" value="1"/>
</dbReference>
<feature type="compositionally biased region" description="Low complexity" evidence="7">
    <location>
        <begin position="118"/>
        <end position="134"/>
    </location>
</feature>
<dbReference type="InterPro" id="IPR015679">
    <property type="entry name" value="PLipase_D_fam"/>
</dbReference>
<dbReference type="PANTHER" id="PTHR18896:SF76">
    <property type="entry name" value="PHOSPHOLIPASE"/>
    <property type="match status" value="1"/>
</dbReference>
<feature type="compositionally biased region" description="Basic and acidic residues" evidence="7">
    <location>
        <begin position="985"/>
        <end position="997"/>
    </location>
</feature>
<feature type="region of interest" description="Disordered" evidence="7">
    <location>
        <begin position="1702"/>
        <end position="1787"/>
    </location>
</feature>
<dbReference type="SMART" id="SM00312">
    <property type="entry name" value="PX"/>
    <property type="match status" value="1"/>
</dbReference>
<dbReference type="PANTHER" id="PTHR18896">
    <property type="entry name" value="PHOSPHOLIPASE D"/>
    <property type="match status" value="1"/>
</dbReference>
<keyword evidence="3" id="KW-0677">Repeat</keyword>
<feature type="compositionally biased region" description="Low complexity" evidence="7">
    <location>
        <begin position="1726"/>
        <end position="1737"/>
    </location>
</feature>
<feature type="region of interest" description="Disordered" evidence="7">
    <location>
        <begin position="1"/>
        <end position="98"/>
    </location>
</feature>
<comment type="catalytic activity">
    <reaction evidence="1">
        <text>a 1,2-diacyl-sn-glycero-3-phosphocholine + H2O = a 1,2-diacyl-sn-glycero-3-phosphate + choline + H(+)</text>
        <dbReference type="Rhea" id="RHEA:14445"/>
        <dbReference type="ChEBI" id="CHEBI:15354"/>
        <dbReference type="ChEBI" id="CHEBI:15377"/>
        <dbReference type="ChEBI" id="CHEBI:15378"/>
        <dbReference type="ChEBI" id="CHEBI:57643"/>
        <dbReference type="ChEBI" id="CHEBI:58608"/>
        <dbReference type="EC" id="3.1.4.4"/>
    </reaction>
</comment>
<feature type="compositionally biased region" description="Polar residues" evidence="7">
    <location>
        <begin position="401"/>
        <end position="410"/>
    </location>
</feature>
<organism evidence="10 11">
    <name type="scientific">Discina gigas</name>
    <dbReference type="NCBI Taxonomy" id="1032678"/>
    <lineage>
        <taxon>Eukaryota</taxon>
        <taxon>Fungi</taxon>
        <taxon>Dikarya</taxon>
        <taxon>Ascomycota</taxon>
        <taxon>Pezizomycotina</taxon>
        <taxon>Pezizomycetes</taxon>
        <taxon>Pezizales</taxon>
        <taxon>Discinaceae</taxon>
        <taxon>Discina</taxon>
    </lineage>
</organism>
<keyword evidence="4 10" id="KW-0378">Hydrolase</keyword>
<dbReference type="SMART" id="SM00155">
    <property type="entry name" value="PLDc"/>
    <property type="match status" value="2"/>
</dbReference>
<comment type="caution">
    <text evidence="10">The sequence shown here is derived from an EMBL/GenBank/DDBJ whole genome shotgun (WGS) entry which is preliminary data.</text>
</comment>
<dbReference type="CDD" id="cd09141">
    <property type="entry name" value="PLDc_vPLD1_2_yPLD_like_2"/>
    <property type="match status" value="1"/>
</dbReference>
<feature type="compositionally biased region" description="Low complexity" evidence="7">
    <location>
        <begin position="38"/>
        <end position="47"/>
    </location>
</feature>
<evidence type="ECO:0000313" key="11">
    <source>
        <dbReference type="Proteomes" id="UP001447188"/>
    </source>
</evidence>
<dbReference type="Pfam" id="PF13091">
    <property type="entry name" value="PLDc_2"/>
    <property type="match status" value="1"/>
</dbReference>
<feature type="compositionally biased region" description="Basic residues" evidence="7">
    <location>
        <begin position="589"/>
        <end position="600"/>
    </location>
</feature>
<dbReference type="GO" id="GO:0004630">
    <property type="term" value="F:phospholipase D activity"/>
    <property type="evidence" value="ECO:0007669"/>
    <property type="project" value="UniProtKB-EC"/>
</dbReference>
<dbReference type="Proteomes" id="UP001447188">
    <property type="component" value="Unassembled WGS sequence"/>
</dbReference>
<accession>A0ABR3GTX6</accession>
<dbReference type="InterPro" id="IPR001736">
    <property type="entry name" value="PLipase_D/transphosphatidylase"/>
</dbReference>
<evidence type="ECO:0000256" key="7">
    <source>
        <dbReference type="SAM" id="MobiDB-lite"/>
    </source>
</evidence>
<evidence type="ECO:0000259" key="8">
    <source>
        <dbReference type="PROSITE" id="PS50035"/>
    </source>
</evidence>
<proteinExistence type="predicted"/>